<gene>
    <name evidence="1" type="ORF">A6V37_26220</name>
</gene>
<dbReference type="Proteomes" id="UP000078116">
    <property type="component" value="Unassembled WGS sequence"/>
</dbReference>
<comment type="caution">
    <text evidence="1">The sequence shown here is derived from an EMBL/GenBank/DDBJ whole genome shotgun (WGS) entry which is preliminary data.</text>
</comment>
<name>A0A1A9N6X7_9BURK</name>
<organism evidence="1 2">
    <name type="scientific">Paraburkholderia ginsengiterrae</name>
    <dbReference type="NCBI Taxonomy" id="1462993"/>
    <lineage>
        <taxon>Bacteria</taxon>
        <taxon>Pseudomonadati</taxon>
        <taxon>Pseudomonadota</taxon>
        <taxon>Betaproteobacteria</taxon>
        <taxon>Burkholderiales</taxon>
        <taxon>Burkholderiaceae</taxon>
        <taxon>Paraburkholderia</taxon>
    </lineage>
</organism>
<dbReference type="EMBL" id="LXKA01000243">
    <property type="protein sequence ID" value="OAJ59952.1"/>
    <property type="molecule type" value="Genomic_DNA"/>
</dbReference>
<reference evidence="1 2" key="1">
    <citation type="submission" date="2016-04" db="EMBL/GenBank/DDBJ databases">
        <title>Reclassification of Paraburkholderia panaciterrae (Farh et al. 2015) Dobritsa &amp; Samadpour 2016 as a later homotypic synonym of Paraburkholderia ginsengiterrae (Farh et al. 2015) Dobritsa &amp; Samadpour 2016.</title>
        <authorList>
            <person name="Dobritsa A.P."/>
            <person name="Kutumbaka K."/>
            <person name="Samadpour M."/>
        </authorList>
    </citation>
    <scope>NUCLEOTIDE SEQUENCE [LARGE SCALE GENOMIC DNA]</scope>
    <source>
        <strain evidence="1 2">DCY85</strain>
    </source>
</reference>
<dbReference type="AlphaFoldDB" id="A0A1A9N6X7"/>
<protein>
    <submittedName>
        <fullName evidence="1">Uncharacterized protein</fullName>
    </submittedName>
</protein>
<sequence length="73" mass="7623">MHVIEIDIGGDRSPEVVVGSEVQVEGAAILLELPAFAGTQEGKPATTGTFVVASGHQLATPRAIVERDRQSVI</sequence>
<accession>A0A1A9N6X7</accession>
<evidence type="ECO:0000313" key="1">
    <source>
        <dbReference type="EMBL" id="OAJ59952.1"/>
    </source>
</evidence>
<evidence type="ECO:0000313" key="2">
    <source>
        <dbReference type="Proteomes" id="UP000078116"/>
    </source>
</evidence>
<proteinExistence type="predicted"/>